<reference evidence="1" key="1">
    <citation type="journal article" date="2023" name="Mol. Phylogenet. Evol.">
        <title>Genome-scale phylogeny and comparative genomics of the fungal order Sordariales.</title>
        <authorList>
            <person name="Hensen N."/>
            <person name="Bonometti L."/>
            <person name="Westerberg I."/>
            <person name="Brannstrom I.O."/>
            <person name="Guillou S."/>
            <person name="Cros-Aarteil S."/>
            <person name="Calhoun S."/>
            <person name="Haridas S."/>
            <person name="Kuo A."/>
            <person name="Mondo S."/>
            <person name="Pangilinan J."/>
            <person name="Riley R."/>
            <person name="LaButti K."/>
            <person name="Andreopoulos B."/>
            <person name="Lipzen A."/>
            <person name="Chen C."/>
            <person name="Yan M."/>
            <person name="Daum C."/>
            <person name="Ng V."/>
            <person name="Clum A."/>
            <person name="Steindorff A."/>
            <person name="Ohm R.A."/>
            <person name="Martin F."/>
            <person name="Silar P."/>
            <person name="Natvig D.O."/>
            <person name="Lalanne C."/>
            <person name="Gautier V."/>
            <person name="Ament-Velasquez S.L."/>
            <person name="Kruys A."/>
            <person name="Hutchinson M.I."/>
            <person name="Powell A.J."/>
            <person name="Barry K."/>
            <person name="Miller A.N."/>
            <person name="Grigoriev I.V."/>
            <person name="Debuchy R."/>
            <person name="Gladieux P."/>
            <person name="Hiltunen Thoren M."/>
            <person name="Johannesson H."/>
        </authorList>
    </citation>
    <scope>NUCLEOTIDE SEQUENCE</scope>
    <source>
        <strain evidence="1">CBS 103.79</strain>
    </source>
</reference>
<protein>
    <submittedName>
        <fullName evidence="1">Uncharacterized protein</fullName>
    </submittedName>
</protein>
<dbReference type="EMBL" id="MU855354">
    <property type="protein sequence ID" value="KAK3905545.1"/>
    <property type="molecule type" value="Genomic_DNA"/>
</dbReference>
<evidence type="ECO:0000313" key="2">
    <source>
        <dbReference type="Proteomes" id="UP001303889"/>
    </source>
</evidence>
<feature type="non-terminal residue" evidence="1">
    <location>
        <position position="1"/>
    </location>
</feature>
<reference evidence="1" key="2">
    <citation type="submission" date="2023-05" db="EMBL/GenBank/DDBJ databases">
        <authorList>
            <consortium name="Lawrence Berkeley National Laboratory"/>
            <person name="Steindorff A."/>
            <person name="Hensen N."/>
            <person name="Bonometti L."/>
            <person name="Westerberg I."/>
            <person name="Brannstrom I.O."/>
            <person name="Guillou S."/>
            <person name="Cros-Aarteil S."/>
            <person name="Calhoun S."/>
            <person name="Haridas S."/>
            <person name="Kuo A."/>
            <person name="Mondo S."/>
            <person name="Pangilinan J."/>
            <person name="Riley R."/>
            <person name="Labutti K."/>
            <person name="Andreopoulos B."/>
            <person name="Lipzen A."/>
            <person name="Chen C."/>
            <person name="Yanf M."/>
            <person name="Daum C."/>
            <person name="Ng V."/>
            <person name="Clum A."/>
            <person name="Ohm R."/>
            <person name="Martin F."/>
            <person name="Silar P."/>
            <person name="Natvig D."/>
            <person name="Lalanne C."/>
            <person name="Gautier V."/>
            <person name="Ament-Velasquez S.L."/>
            <person name="Kruys A."/>
            <person name="Hutchinson M.I."/>
            <person name="Powell A.J."/>
            <person name="Barry K."/>
            <person name="Miller A.N."/>
            <person name="Grigoriev I.V."/>
            <person name="Debuchy R."/>
            <person name="Gladieux P."/>
            <person name="Thoren M.H."/>
            <person name="Johannesson H."/>
        </authorList>
    </citation>
    <scope>NUCLEOTIDE SEQUENCE</scope>
    <source>
        <strain evidence="1">CBS 103.79</strain>
    </source>
</reference>
<name>A0AAN6MR36_9PEZI</name>
<dbReference type="AlphaFoldDB" id="A0AAN6MR36"/>
<proteinExistence type="predicted"/>
<evidence type="ECO:0000313" key="1">
    <source>
        <dbReference type="EMBL" id="KAK3905545.1"/>
    </source>
</evidence>
<organism evidence="1 2">
    <name type="scientific">Staphylotrichum tortipilum</name>
    <dbReference type="NCBI Taxonomy" id="2831512"/>
    <lineage>
        <taxon>Eukaryota</taxon>
        <taxon>Fungi</taxon>
        <taxon>Dikarya</taxon>
        <taxon>Ascomycota</taxon>
        <taxon>Pezizomycotina</taxon>
        <taxon>Sordariomycetes</taxon>
        <taxon>Sordariomycetidae</taxon>
        <taxon>Sordariales</taxon>
        <taxon>Chaetomiaceae</taxon>
        <taxon>Staphylotrichum</taxon>
    </lineage>
</organism>
<dbReference type="Proteomes" id="UP001303889">
    <property type="component" value="Unassembled WGS sequence"/>
</dbReference>
<keyword evidence="2" id="KW-1185">Reference proteome</keyword>
<sequence>LPLEICHQIARHCLRPVAVLGALASCDKPSHLLAPARRRRLSFSGSVWVCYTLFEGARYVSSVANEQPKDQDDAGDAVELVVGPGPVDTVFVAKNHLGVRKLVFVARSEPPPSEQERPNIWWRSVAISRTASPSQQPETLKDVSATFPPPPSRPRCSLLFFDLPSLSAPDSGKQGLKLRTLFSPTSKPRLPATPFW</sequence>
<accession>A0AAN6MR36</accession>
<comment type="caution">
    <text evidence="1">The sequence shown here is derived from an EMBL/GenBank/DDBJ whole genome shotgun (WGS) entry which is preliminary data.</text>
</comment>
<gene>
    <name evidence="1" type="ORF">C8A05DRAFT_12646</name>
</gene>